<dbReference type="Proteomes" id="UP000078550">
    <property type="component" value="Unassembled WGS sequence"/>
</dbReference>
<name>A0A1A8ZJ15_PLAOA</name>
<evidence type="ECO:0000313" key="2">
    <source>
        <dbReference type="Proteomes" id="UP000078550"/>
    </source>
</evidence>
<proteinExistence type="predicted"/>
<organism evidence="1 2">
    <name type="scientific">Plasmodium ovale wallikeri</name>
    <dbReference type="NCBI Taxonomy" id="864142"/>
    <lineage>
        <taxon>Eukaryota</taxon>
        <taxon>Sar</taxon>
        <taxon>Alveolata</taxon>
        <taxon>Apicomplexa</taxon>
        <taxon>Aconoidasida</taxon>
        <taxon>Haemosporida</taxon>
        <taxon>Plasmodiidae</taxon>
        <taxon>Plasmodium</taxon>
        <taxon>Plasmodium (Plasmodium)</taxon>
    </lineage>
</organism>
<accession>A0A1A8ZJ15</accession>
<dbReference type="AlphaFoldDB" id="A0A1A8ZJ15"/>
<protein>
    <submittedName>
        <fullName evidence="1">Uncharacterized protein</fullName>
    </submittedName>
</protein>
<gene>
    <name evidence="1" type="ORF">POVWA2_046740</name>
</gene>
<evidence type="ECO:0000313" key="1">
    <source>
        <dbReference type="EMBL" id="SBT43872.1"/>
    </source>
</evidence>
<reference evidence="2" key="1">
    <citation type="submission" date="2016-05" db="EMBL/GenBank/DDBJ databases">
        <authorList>
            <person name="Naeem Raeece"/>
        </authorList>
    </citation>
    <scope>NUCLEOTIDE SEQUENCE [LARGE SCALE GENOMIC DNA]</scope>
</reference>
<sequence>MKAHIFGKNGNYVRTNWPQFPNKCVNKRTGGAWRGRENVNIRARGGWSIGSYVRTQKGTNECTRLIKKLWGRRYNVRLTKEGEK</sequence>
<dbReference type="EMBL" id="FLRE01000171">
    <property type="protein sequence ID" value="SBT43872.1"/>
    <property type="molecule type" value="Genomic_DNA"/>
</dbReference>